<evidence type="ECO:0000313" key="8">
    <source>
        <dbReference type="Proteomes" id="UP000007110"/>
    </source>
</evidence>
<reference evidence="8" key="1">
    <citation type="submission" date="2015-02" db="EMBL/GenBank/DDBJ databases">
        <title>Genome sequencing for Strongylocentrotus purpuratus.</title>
        <authorList>
            <person name="Murali S."/>
            <person name="Liu Y."/>
            <person name="Vee V."/>
            <person name="English A."/>
            <person name="Wang M."/>
            <person name="Skinner E."/>
            <person name="Han Y."/>
            <person name="Muzny D.M."/>
            <person name="Worley K.C."/>
            <person name="Gibbs R.A."/>
        </authorList>
    </citation>
    <scope>NUCLEOTIDE SEQUENCE</scope>
</reference>
<dbReference type="GO" id="GO:0005975">
    <property type="term" value="P:carbohydrate metabolic process"/>
    <property type="evidence" value="ECO:0007669"/>
    <property type="project" value="InterPro"/>
</dbReference>
<dbReference type="GeneID" id="105438010"/>
<evidence type="ECO:0000256" key="2">
    <source>
        <dbReference type="ARBA" id="ARBA00022801"/>
    </source>
</evidence>
<dbReference type="KEGG" id="spu:105438010"/>
<dbReference type="CDD" id="cd06592">
    <property type="entry name" value="GH31_NET37"/>
    <property type="match status" value="3"/>
</dbReference>
<dbReference type="EnsemblMetazoa" id="XM_030974501">
    <property type="protein sequence ID" value="XP_030830361"/>
    <property type="gene ID" value="LOC105438010"/>
</dbReference>
<feature type="domain" description="Glycoside hydrolase family 31 TIM barrel" evidence="5">
    <location>
        <begin position="887"/>
        <end position="1172"/>
    </location>
</feature>
<reference evidence="7" key="2">
    <citation type="submission" date="2021-01" db="UniProtKB">
        <authorList>
            <consortium name="EnsemblMetazoa"/>
        </authorList>
    </citation>
    <scope>IDENTIFICATION</scope>
</reference>
<name>A0A7M7N2S6_STRPU</name>
<dbReference type="SUPFAM" id="SSF51445">
    <property type="entry name" value="(Trans)glycosidases"/>
    <property type="match status" value="3"/>
</dbReference>
<feature type="domain" description="Glycoside hydrolase family 31 TIM barrel" evidence="5">
    <location>
        <begin position="1511"/>
        <end position="1658"/>
    </location>
</feature>
<dbReference type="RefSeq" id="XP_030830361.1">
    <property type="nucleotide sequence ID" value="XM_030974501.1"/>
</dbReference>
<dbReference type="InterPro" id="IPR017853">
    <property type="entry name" value="GH"/>
</dbReference>
<evidence type="ECO:0000313" key="7">
    <source>
        <dbReference type="EnsemblMetazoa" id="XP_030830361"/>
    </source>
</evidence>
<keyword evidence="3" id="KW-0326">Glycosidase</keyword>
<accession>A0A7M7N2S6</accession>
<sequence length="1713" mass="195557">MESNRTLMLIIGLVLGAGAILAAVLCGVLIDNSDEPVYVPITGGYVEIRHGDEVVLSGQVGMQLDGSSVECSSEGENVIQCFEWEQKARLEVRREVEDDITCRRMSWQAMTPDIVLYDCYELGDDQWFGSANRFYQHWPINEWNEAMTMYVSGDMYANYNDYGSVLERYWLSSKGVAIRASHNSPLHVSLNYNDDGLVCFKGEYKSSYYPTPEDSSSAFLDYTICTGENTRVIHDYMTERFVKKPTGLPDTRMMGSPIWSTWARFKTTVNQSLVLSFADEIIANDFSNSQIEIDDGYAGINYGDFFFDSEKFPDAVQMIKELHDKDFRVTLWVTPFANILTDAFTEGDENGYWVKNEDGSTALIRWWAGIQAGMLDVTNPNAVTWFVNRLEDVRTQYGIDSFKFDAGETNYLGYHKTMEQIVNPCEYTTGWVKLAAQLGSQIEVRVGFETQDQPIFVRMMDKDSQWGWNNGLKTLITSALSFSVLGYPYVLADMIGGNVYEGGFRETYLPDKELFIRWLQITAFMPSMQYSIAPWQYEDDPEVVTISRRWTSFHENVITPILIDLAETEAIPEGKPMIRPLWWIAPTDRDALISDDQFLVGDDILVAPIVKNGTLSRDVYLPPGRWQNAIDGVMYEGRQWLWNVSVPLSEALYFTREGTALPIPADRNIKIQHNEEVVLKGQIGTLLGNSAIDCSGQEEDDQCYEWSSKARLHILSESDGDVRCHQFGWQAMTNDVILQDCFELGDDQWFGSANRFFQHWPINEWNEAMTMYVSGDMYANYNDYGSVLERYWLSSKGVAIRASHGSPLHVSLNYDNDNMVCFRGEFGSSYYPNPSNGSAFLNYTICTGENTRVIHDYTTERFGKKPTGLPDTRMMRSPIWSTWARFKTTVNQSLVLSFADEIIANDFSNSQIEIDDGYAGRNYGDFFFDPEKFPNPVQMIQELHDKDFRVTLWVTPFANVLTAAFTEGDENGYWVKNEDGSTALIRWWAGLQAGMLDVTNPNAVTWFVNRLEDVRTQYGIDSFKFDAGETNYLGYHKTMEQIVNPCEYTTGWVKLAAQLGSQIEVRVGFETQDQPIFVRMMDKDSQWGWNNGLKTLITSALSFSVLGYPYVLADMIGGNVYEGGFRETYLPDKELFIRWLQITAFMPSMQYSIAPWQYEDDPEVVTISRRWTSFHENVITPILIDLAETEAIPEGKPMIRPLWWIAPTDRDALISDDQFLVGDDILVAPIVENGTLSRDVYLPPGRWQNAIDGVMYEGRQWLWNVSVPLSEALYFTREGTALPIPADRNIKIQHNEEVVLKGQIGTLLGNSAIDCSGQEEDDQCYEWSSKARLHILSESDGDVRCHQFGWQAMTNDVILQDCFELGDDQWFGSANRFFQHWPINEWNEAMTMYVSGDMYANYNDYGSVLERYWLSSKGVAIRASHGSPLHVSLNYDNDNMVCFRGEFGSSYYPNPSNKSAFLNYTICTGDDTRVVHDYMTDRFVKKPTDLPDTRMMRSPIWSTWARFKTAVNQTLVLGFADEIISNGFNNSQIEIDDGYAGRNYGDFFFDSEKFPDAVQMIKELHDKDFRVTLWVTPFANILTDAFTEGDENGYWVKNEDGSTALIRWWAGIQAGMLDVTNPNAVTWFVNRLEDVRTQYGIDSFKFDAGETNYLGYHKTMEQIVNPCEYTTGWVKLAAQLGSQIEVRVGFETQDQPIFVRMMDKDSQWVGTTA</sequence>
<keyword evidence="4" id="KW-0812">Transmembrane</keyword>
<dbReference type="Pfam" id="PF21365">
    <property type="entry name" value="Glyco_hydro_31_3rd"/>
    <property type="match status" value="2"/>
</dbReference>
<comment type="similarity">
    <text evidence="1">Belongs to the glycosyl hydrolase 31 family.</text>
</comment>
<evidence type="ECO:0000256" key="1">
    <source>
        <dbReference type="ARBA" id="ARBA00007806"/>
    </source>
</evidence>
<evidence type="ECO:0000259" key="6">
    <source>
        <dbReference type="Pfam" id="PF21365"/>
    </source>
</evidence>
<dbReference type="GO" id="GO:0004553">
    <property type="term" value="F:hydrolase activity, hydrolyzing O-glycosyl compounds"/>
    <property type="evidence" value="ECO:0007669"/>
    <property type="project" value="InterPro"/>
</dbReference>
<dbReference type="PANTHER" id="PTHR43053">
    <property type="entry name" value="GLYCOSIDASE FAMILY 31"/>
    <property type="match status" value="1"/>
</dbReference>
<evidence type="ECO:0000256" key="3">
    <source>
        <dbReference type="ARBA" id="ARBA00023295"/>
    </source>
</evidence>
<evidence type="ECO:0000256" key="4">
    <source>
        <dbReference type="SAM" id="Phobius"/>
    </source>
</evidence>
<keyword evidence="4" id="KW-0472">Membrane</keyword>
<keyword evidence="2" id="KW-0378">Hydrolase</keyword>
<keyword evidence="8" id="KW-1185">Reference proteome</keyword>
<keyword evidence="4" id="KW-1133">Transmembrane helix</keyword>
<feature type="domain" description="Glycoside hydrolase family 31 TIM barrel" evidence="5">
    <location>
        <begin position="268"/>
        <end position="551"/>
    </location>
</feature>
<dbReference type="InterPro" id="IPR050985">
    <property type="entry name" value="Alpha-glycosidase_related"/>
</dbReference>
<dbReference type="InterPro" id="IPR013780">
    <property type="entry name" value="Glyco_hydro_b"/>
</dbReference>
<proteinExistence type="inferred from homology"/>
<evidence type="ECO:0008006" key="9">
    <source>
        <dbReference type="Google" id="ProtNLM"/>
    </source>
</evidence>
<dbReference type="InterPro" id="IPR000322">
    <property type="entry name" value="Glyco_hydro_31_TIM"/>
</dbReference>
<organism evidence="7 8">
    <name type="scientific">Strongylocentrotus purpuratus</name>
    <name type="common">Purple sea urchin</name>
    <dbReference type="NCBI Taxonomy" id="7668"/>
    <lineage>
        <taxon>Eukaryota</taxon>
        <taxon>Metazoa</taxon>
        <taxon>Echinodermata</taxon>
        <taxon>Eleutherozoa</taxon>
        <taxon>Echinozoa</taxon>
        <taxon>Echinoidea</taxon>
        <taxon>Euechinoidea</taxon>
        <taxon>Echinacea</taxon>
        <taxon>Camarodonta</taxon>
        <taxon>Echinidea</taxon>
        <taxon>Strongylocentrotidae</taxon>
        <taxon>Strongylocentrotus</taxon>
    </lineage>
</organism>
<dbReference type="Gene3D" id="3.20.20.80">
    <property type="entry name" value="Glycosidases"/>
    <property type="match status" value="3"/>
</dbReference>
<dbReference type="Pfam" id="PF01055">
    <property type="entry name" value="Glyco_hydro_31_2nd"/>
    <property type="match status" value="3"/>
</dbReference>
<dbReference type="InterPro" id="IPR048395">
    <property type="entry name" value="Glyco_hydro_31_C"/>
</dbReference>
<dbReference type="Proteomes" id="UP000007110">
    <property type="component" value="Unassembled WGS sequence"/>
</dbReference>
<feature type="domain" description="Glycosyl hydrolase family 31 C-terminal" evidence="6">
    <location>
        <begin position="574"/>
        <end position="660"/>
    </location>
</feature>
<dbReference type="Gene3D" id="2.60.40.1180">
    <property type="entry name" value="Golgi alpha-mannosidase II"/>
    <property type="match status" value="2"/>
</dbReference>
<protein>
    <recommendedName>
        <fullName evidence="9">Alpha-glucosidase</fullName>
    </recommendedName>
</protein>
<feature type="transmembrane region" description="Helical" evidence="4">
    <location>
        <begin position="7"/>
        <end position="30"/>
    </location>
</feature>
<dbReference type="PANTHER" id="PTHR43053:SF4">
    <property type="entry name" value="MYOGENESIS-REGULATING GLYCOSIDASE"/>
    <property type="match status" value="1"/>
</dbReference>
<dbReference type="OrthoDB" id="10070917at2759"/>
<evidence type="ECO:0000259" key="5">
    <source>
        <dbReference type="Pfam" id="PF01055"/>
    </source>
</evidence>
<dbReference type="OMA" id="RTQYGID"/>
<feature type="domain" description="Glycosyl hydrolase family 31 C-terminal" evidence="6">
    <location>
        <begin position="1195"/>
        <end position="1281"/>
    </location>
</feature>
<dbReference type="InParanoid" id="A0A7M7N2S6"/>
<dbReference type="SUPFAM" id="SSF51011">
    <property type="entry name" value="Glycosyl hydrolase domain"/>
    <property type="match status" value="2"/>
</dbReference>